<reference evidence="1 2" key="1">
    <citation type="journal article" date="2016" name="Nat. Commun.">
        <title>Thousands of microbial genomes shed light on interconnected biogeochemical processes in an aquifer system.</title>
        <authorList>
            <person name="Anantharaman K."/>
            <person name="Brown C.T."/>
            <person name="Hug L.A."/>
            <person name="Sharon I."/>
            <person name="Castelle C.J."/>
            <person name="Probst A.J."/>
            <person name="Thomas B.C."/>
            <person name="Singh A."/>
            <person name="Wilkins M.J."/>
            <person name="Karaoz U."/>
            <person name="Brodie E.L."/>
            <person name="Williams K.H."/>
            <person name="Hubbard S.S."/>
            <person name="Banfield J.F."/>
        </authorList>
    </citation>
    <scope>NUCLEOTIDE SEQUENCE [LARGE SCALE GENOMIC DNA]</scope>
</reference>
<evidence type="ECO:0008006" key="3">
    <source>
        <dbReference type="Google" id="ProtNLM"/>
    </source>
</evidence>
<dbReference type="EMBL" id="MHCQ01000049">
    <property type="protein sequence ID" value="OGY22848.1"/>
    <property type="molecule type" value="Genomic_DNA"/>
</dbReference>
<gene>
    <name evidence="1" type="ORF">A2Y57_02830</name>
</gene>
<name>A0A1G1W5B0_9BACT</name>
<evidence type="ECO:0000313" key="1">
    <source>
        <dbReference type="EMBL" id="OGY22848.1"/>
    </source>
</evidence>
<accession>A0A1G1W5B0</accession>
<dbReference type="Proteomes" id="UP000177103">
    <property type="component" value="Unassembled WGS sequence"/>
</dbReference>
<protein>
    <recommendedName>
        <fullName evidence="3">DUF2795 domain-containing protein</fullName>
    </recommendedName>
</protein>
<evidence type="ECO:0000313" key="2">
    <source>
        <dbReference type="Proteomes" id="UP000177103"/>
    </source>
</evidence>
<proteinExistence type="predicted"/>
<organism evidence="1 2">
    <name type="scientific">Candidatus Woykebacteria bacterium RBG_13_40_7b</name>
    <dbReference type="NCBI Taxonomy" id="1802594"/>
    <lineage>
        <taxon>Bacteria</taxon>
        <taxon>Candidatus Woykeibacteriota</taxon>
    </lineage>
</organism>
<dbReference type="AlphaFoldDB" id="A0A1G1W5B0"/>
<sequence length="63" mass="7194">MGQLQNAFDHLKEHQTYPATKDELVETCNNLSDFSAEDKKWFNDSLPNGTYKTAEDVVRALSM</sequence>
<comment type="caution">
    <text evidence="1">The sequence shown here is derived from an EMBL/GenBank/DDBJ whole genome shotgun (WGS) entry which is preliminary data.</text>
</comment>